<dbReference type="EMBL" id="JARKHS020022661">
    <property type="protein sequence ID" value="KAK8769393.1"/>
    <property type="molecule type" value="Genomic_DNA"/>
</dbReference>
<reference evidence="2 3" key="1">
    <citation type="journal article" date="2023" name="Arcadia Sci">
        <title>De novo assembly of a long-read Amblyomma americanum tick genome.</title>
        <authorList>
            <person name="Chou S."/>
            <person name="Poskanzer K.E."/>
            <person name="Rollins M."/>
            <person name="Thuy-Boun P.S."/>
        </authorList>
    </citation>
    <scope>NUCLEOTIDE SEQUENCE [LARGE SCALE GENOMIC DNA]</scope>
    <source>
        <strain evidence="2">F_SG_1</strain>
        <tissue evidence="2">Salivary glands</tissue>
    </source>
</reference>
<dbReference type="Proteomes" id="UP001321473">
    <property type="component" value="Unassembled WGS sequence"/>
</dbReference>
<name>A0AAQ4E3W5_AMBAM</name>
<protein>
    <submittedName>
        <fullName evidence="2">Uncharacterized protein</fullName>
    </submittedName>
</protein>
<comment type="caution">
    <text evidence="2">The sequence shown here is derived from an EMBL/GenBank/DDBJ whole genome shotgun (WGS) entry which is preliminary data.</text>
</comment>
<proteinExistence type="predicted"/>
<accession>A0AAQ4E3W5</accession>
<organism evidence="2 3">
    <name type="scientific">Amblyomma americanum</name>
    <name type="common">Lone star tick</name>
    <dbReference type="NCBI Taxonomy" id="6943"/>
    <lineage>
        <taxon>Eukaryota</taxon>
        <taxon>Metazoa</taxon>
        <taxon>Ecdysozoa</taxon>
        <taxon>Arthropoda</taxon>
        <taxon>Chelicerata</taxon>
        <taxon>Arachnida</taxon>
        <taxon>Acari</taxon>
        <taxon>Parasitiformes</taxon>
        <taxon>Ixodida</taxon>
        <taxon>Ixodoidea</taxon>
        <taxon>Ixodidae</taxon>
        <taxon>Amblyomminae</taxon>
        <taxon>Amblyomma</taxon>
    </lineage>
</organism>
<evidence type="ECO:0000313" key="2">
    <source>
        <dbReference type="EMBL" id="KAK8769393.1"/>
    </source>
</evidence>
<feature type="region of interest" description="Disordered" evidence="1">
    <location>
        <begin position="137"/>
        <end position="160"/>
    </location>
</feature>
<sequence>MLTVHDEPVQLDYNRGVHLKSGQVSLLLPYHRPLSSLSRAPWGKKRKGALFCSFGKEEFASEGRRLHTQMKPSASLWVFAIVLGSAMLRAHSQACRTERQQCSPRNACCEGLACAPMFRDEKNPTLFYGNCLRPVQSSLSSKPDRPPFGPALPLPRDRQR</sequence>
<keyword evidence="3" id="KW-1185">Reference proteome</keyword>
<dbReference type="AlphaFoldDB" id="A0AAQ4E3W5"/>
<evidence type="ECO:0000256" key="1">
    <source>
        <dbReference type="SAM" id="MobiDB-lite"/>
    </source>
</evidence>
<evidence type="ECO:0000313" key="3">
    <source>
        <dbReference type="Proteomes" id="UP001321473"/>
    </source>
</evidence>
<gene>
    <name evidence="2" type="ORF">V5799_014142</name>
</gene>